<evidence type="ECO:0000313" key="3">
    <source>
        <dbReference type="Proteomes" id="UP000007800"/>
    </source>
</evidence>
<feature type="compositionally biased region" description="Basic and acidic residues" evidence="1">
    <location>
        <begin position="54"/>
        <end position="66"/>
    </location>
</feature>
<dbReference type="AlphaFoldDB" id="C5KQ10"/>
<proteinExistence type="predicted"/>
<dbReference type="EMBL" id="GG675183">
    <property type="protein sequence ID" value="EER13433.1"/>
    <property type="molecule type" value="Genomic_DNA"/>
</dbReference>
<accession>C5KQ10</accession>
<organism evidence="3">
    <name type="scientific">Perkinsus marinus (strain ATCC 50983 / TXsc)</name>
    <dbReference type="NCBI Taxonomy" id="423536"/>
    <lineage>
        <taxon>Eukaryota</taxon>
        <taxon>Sar</taxon>
        <taxon>Alveolata</taxon>
        <taxon>Perkinsozoa</taxon>
        <taxon>Perkinsea</taxon>
        <taxon>Perkinsida</taxon>
        <taxon>Perkinsidae</taxon>
        <taxon>Perkinsus</taxon>
    </lineage>
</organism>
<reference evidence="2 3" key="1">
    <citation type="submission" date="2008-07" db="EMBL/GenBank/DDBJ databases">
        <authorList>
            <person name="El-Sayed N."/>
            <person name="Caler E."/>
            <person name="Inman J."/>
            <person name="Amedeo P."/>
            <person name="Hass B."/>
            <person name="Wortman J."/>
        </authorList>
    </citation>
    <scope>NUCLEOTIDE SEQUENCE [LARGE SCALE GENOMIC DNA]</scope>
    <source>
        <strain evidence="3">ATCC 50983 / TXsc</strain>
    </source>
</reference>
<dbReference type="Proteomes" id="UP000007800">
    <property type="component" value="Unassembled WGS sequence"/>
</dbReference>
<feature type="region of interest" description="Disordered" evidence="1">
    <location>
        <begin position="47"/>
        <end position="107"/>
    </location>
</feature>
<feature type="compositionally biased region" description="Basic residues" evidence="1">
    <location>
        <begin position="97"/>
        <end position="107"/>
    </location>
</feature>
<evidence type="ECO:0000256" key="1">
    <source>
        <dbReference type="SAM" id="MobiDB-lite"/>
    </source>
</evidence>
<dbReference type="InParanoid" id="C5KQ10"/>
<evidence type="ECO:0000313" key="2">
    <source>
        <dbReference type="EMBL" id="EER13433.1"/>
    </source>
</evidence>
<feature type="compositionally biased region" description="Polar residues" evidence="1">
    <location>
        <begin position="67"/>
        <end position="89"/>
    </location>
</feature>
<name>C5KQ10_PERM5</name>
<protein>
    <submittedName>
        <fullName evidence="2">Uncharacterized protein</fullName>
    </submittedName>
</protein>
<dbReference type="RefSeq" id="XP_002781638.1">
    <property type="nucleotide sequence ID" value="XM_002781592.1"/>
</dbReference>
<sequence length="107" mass="12151">MIGLDTDGDMLLHEMVKTAGYTENSERSNALPHLQLTREERELLNLGLMPRLVRRPETQDTDRNRTEGSISTNTKGKQAEKSTSTNIQRKQADKSTKTKRKQGDKHS</sequence>
<keyword evidence="3" id="KW-1185">Reference proteome</keyword>
<gene>
    <name evidence="2" type="ORF">Pmar_PMAR000355</name>
</gene>
<dbReference type="GeneID" id="9041944"/>